<feature type="domain" description="Integral membrane bound transporter" evidence="6">
    <location>
        <begin position="362"/>
        <end position="485"/>
    </location>
</feature>
<dbReference type="GO" id="GO:0016020">
    <property type="term" value="C:membrane"/>
    <property type="evidence" value="ECO:0007669"/>
    <property type="project" value="UniProtKB-SubCell"/>
</dbReference>
<keyword evidence="2 5" id="KW-0812">Transmembrane</keyword>
<evidence type="ECO:0000256" key="3">
    <source>
        <dbReference type="ARBA" id="ARBA00022989"/>
    </source>
</evidence>
<feature type="transmembrane region" description="Helical" evidence="5">
    <location>
        <begin position="46"/>
        <end position="63"/>
    </location>
</feature>
<reference evidence="7" key="1">
    <citation type="submission" date="2016-07" db="EMBL/GenBank/DDBJ databases">
        <title>Comparative genomics of the Campylobacter concisus group.</title>
        <authorList>
            <person name="Miller W.G."/>
            <person name="Yee E."/>
            <person name="Chapman M.H."/>
            <person name="Huynh S."/>
            <person name="Bono J.L."/>
            <person name="On S.L.W."/>
            <person name="StLeger J."/>
            <person name="Foster G."/>
            <person name="Parker C.T."/>
        </authorList>
    </citation>
    <scope>NUCLEOTIDE SEQUENCE</scope>
    <source>
        <strain evidence="7">525.92</strain>
    </source>
</reference>
<evidence type="ECO:0000259" key="6">
    <source>
        <dbReference type="Pfam" id="PF13515"/>
    </source>
</evidence>
<dbReference type="EMBL" id="CP000767">
    <property type="protein sequence ID" value="EAU00294.1"/>
    <property type="molecule type" value="Genomic_DNA"/>
</dbReference>
<feature type="transmembrane region" description="Helical" evidence="5">
    <location>
        <begin position="443"/>
        <end position="460"/>
    </location>
</feature>
<gene>
    <name evidence="7" type="ORF">CCV52592_1850</name>
</gene>
<organism evidence="7 8">
    <name type="scientific">Campylobacter curvus (strain 525.92)</name>
    <dbReference type="NCBI Taxonomy" id="360105"/>
    <lineage>
        <taxon>Bacteria</taxon>
        <taxon>Pseudomonadati</taxon>
        <taxon>Campylobacterota</taxon>
        <taxon>Epsilonproteobacteria</taxon>
        <taxon>Campylobacterales</taxon>
        <taxon>Campylobacteraceae</taxon>
        <taxon>Campylobacter</taxon>
    </lineage>
</organism>
<proteinExistence type="predicted"/>
<dbReference type="Pfam" id="PF13515">
    <property type="entry name" value="FUSC_2"/>
    <property type="match status" value="1"/>
</dbReference>
<keyword evidence="8" id="KW-1185">Reference proteome</keyword>
<protein>
    <submittedName>
        <fullName evidence="7">Integral membrane protein, YccS/YhfK family</fullName>
    </submittedName>
</protein>
<evidence type="ECO:0000256" key="1">
    <source>
        <dbReference type="ARBA" id="ARBA00004141"/>
    </source>
</evidence>
<sequence length="652" mass="73425">MEIAKFIWFARSYDPANFQLIYALKATFAITLNGFLGFYFFNLSGAIFAVNITMGIFFLSALECPDLKKFGFLSLYITMSCAFMPFVTPLIEIGIWLSALVFVWAFFVAISTLYSENLNKILLAVNMTGLVGFIVQTTAGLNVKDGIGGLILGGVLAIFMKLGRFAKYGDFTKKSINILLDDAIIAASDLGSAKFESSSRQMLGHIKNFKSIFANESVNLKDVRLIRNHSRAVFYLYKIEEIAYLLISLDSSFRHIQDAKLLTVLRAEILENLSQLKGLFKGLSPQLRYEALNLAKASEYKIFASSLDVLYTRFALIKDSGEDRLILNKAKKTSLKSAISMISLKDATTLSALRLAFCLAAAIFISQITHIDHGIWIAIAVMSMSKNSRYMVKTAGKDNVLGGLFGFFIALGLIYVFGANFMIYIACVVGMFCVYYFRAYSQFAFATSFMVEFTMIFYLIKNDFLELMLHRLIDVVIGFSLVFVVSFLGTASDDEELRTKLKAALKNFIDFIQSTLIKNEKHSFALGEQSIIDALSGYEQMLKQDGNLSKAKLESAGKICDRLNELNIEFIKLRNYLKTMSEDEREAIRSPLSSDIKMLCDRFEMLDKKIDSLPYYFLENAEEKLLCKDEKIVKLLGRIILKQNDIYSLTSL</sequence>
<evidence type="ECO:0000256" key="5">
    <source>
        <dbReference type="SAM" id="Phobius"/>
    </source>
</evidence>
<evidence type="ECO:0000256" key="4">
    <source>
        <dbReference type="ARBA" id="ARBA00023136"/>
    </source>
</evidence>
<dbReference type="HOGENOM" id="CLU_412048_0_0_7"/>
<feature type="transmembrane region" description="Helical" evidence="5">
    <location>
        <begin position="70"/>
        <end position="87"/>
    </location>
</feature>
<feature type="transmembrane region" description="Helical" evidence="5">
    <location>
        <begin position="20"/>
        <end position="40"/>
    </location>
</feature>
<feature type="transmembrane region" description="Helical" evidence="5">
    <location>
        <begin position="93"/>
        <end position="114"/>
    </location>
</feature>
<evidence type="ECO:0000313" key="7">
    <source>
        <dbReference type="EMBL" id="EAU00294.1"/>
    </source>
</evidence>
<dbReference type="AlphaFoldDB" id="A7GYX4"/>
<feature type="transmembrane region" description="Helical" evidence="5">
    <location>
        <begin position="472"/>
        <end position="491"/>
    </location>
</feature>
<evidence type="ECO:0000313" key="8">
    <source>
        <dbReference type="Proteomes" id="UP000006380"/>
    </source>
</evidence>
<comment type="subcellular location">
    <subcellularLocation>
        <location evidence="1">Membrane</location>
        <topology evidence="1">Multi-pass membrane protein</topology>
    </subcellularLocation>
</comment>
<feature type="transmembrane region" description="Helical" evidence="5">
    <location>
        <begin position="121"/>
        <end position="141"/>
    </location>
</feature>
<feature type="transmembrane region" description="Helical" evidence="5">
    <location>
        <begin position="147"/>
        <end position="166"/>
    </location>
</feature>
<feature type="transmembrane region" description="Helical" evidence="5">
    <location>
        <begin position="404"/>
        <end position="437"/>
    </location>
</feature>
<dbReference type="Proteomes" id="UP000006380">
    <property type="component" value="Chromosome"/>
</dbReference>
<accession>A7GYX4</accession>
<keyword evidence="3 5" id="KW-1133">Transmembrane helix</keyword>
<keyword evidence="4 5" id="KW-0472">Membrane</keyword>
<name>A7GYX4_CAMC5</name>
<evidence type="ECO:0000256" key="2">
    <source>
        <dbReference type="ARBA" id="ARBA00022692"/>
    </source>
</evidence>
<dbReference type="InterPro" id="IPR049453">
    <property type="entry name" value="Memb_transporter_dom"/>
</dbReference>
<feature type="transmembrane region" description="Helical" evidence="5">
    <location>
        <begin position="351"/>
        <end position="368"/>
    </location>
</feature>
<dbReference type="OrthoDB" id="5329664at2"/>
<dbReference type="STRING" id="360105.CCV52592_1850"/>
<dbReference type="RefSeq" id="WP_011992386.1">
    <property type="nucleotide sequence ID" value="NC_009715.2"/>
</dbReference>
<dbReference type="KEGG" id="ccv:CCV52592_1850"/>